<dbReference type="PRINTS" id="PR00475">
    <property type="entry name" value="HEXOKINASE"/>
</dbReference>
<proteinExistence type="predicted"/>
<dbReference type="PANTHER" id="PTHR12064:SF59">
    <property type="entry name" value="CNNM TRANSMEMBRANE DOMAIN-CONTAINING PROTEIN"/>
    <property type="match status" value="1"/>
</dbReference>
<organism evidence="2 3">
    <name type="scientific">Chenopodium quinoa</name>
    <name type="common">Quinoa</name>
    <dbReference type="NCBI Taxonomy" id="63459"/>
    <lineage>
        <taxon>Eukaryota</taxon>
        <taxon>Viridiplantae</taxon>
        <taxon>Streptophyta</taxon>
        <taxon>Embryophyta</taxon>
        <taxon>Tracheophyta</taxon>
        <taxon>Spermatophyta</taxon>
        <taxon>Magnoliopsida</taxon>
        <taxon>eudicotyledons</taxon>
        <taxon>Gunneridae</taxon>
        <taxon>Pentapetalae</taxon>
        <taxon>Caryophyllales</taxon>
        <taxon>Chenopodiaceae</taxon>
        <taxon>Chenopodioideae</taxon>
        <taxon>Atripliceae</taxon>
        <taxon>Chenopodium</taxon>
    </lineage>
</organism>
<dbReference type="Gramene" id="AUR62040620-RA">
    <property type="protein sequence ID" value="AUR62040620-RA:cds"/>
    <property type="gene ID" value="AUR62040620"/>
</dbReference>
<dbReference type="InterPro" id="IPR043129">
    <property type="entry name" value="ATPase_NBD"/>
</dbReference>
<dbReference type="Gene3D" id="3.30.420.40">
    <property type="match status" value="1"/>
</dbReference>
<evidence type="ECO:0000313" key="3">
    <source>
        <dbReference type="Proteomes" id="UP000596660"/>
    </source>
</evidence>
<reference evidence="2" key="2">
    <citation type="submission" date="2021-03" db="UniProtKB">
        <authorList>
            <consortium name="EnsemblPlants"/>
        </authorList>
    </citation>
    <scope>IDENTIFICATION</scope>
</reference>
<dbReference type="GO" id="GO:0005524">
    <property type="term" value="F:ATP binding"/>
    <property type="evidence" value="ECO:0007669"/>
    <property type="project" value="InterPro"/>
</dbReference>
<dbReference type="InterPro" id="IPR022672">
    <property type="entry name" value="Hexokinase_N"/>
</dbReference>
<dbReference type="GO" id="GO:0010960">
    <property type="term" value="P:magnesium ion homeostasis"/>
    <property type="evidence" value="ECO:0007669"/>
    <property type="project" value="InterPro"/>
</dbReference>
<dbReference type="Proteomes" id="UP000596660">
    <property type="component" value="Unplaced"/>
</dbReference>
<dbReference type="GO" id="GO:0005737">
    <property type="term" value="C:cytoplasm"/>
    <property type="evidence" value="ECO:0007669"/>
    <property type="project" value="TreeGrafter"/>
</dbReference>
<reference evidence="2" key="1">
    <citation type="journal article" date="2017" name="Nature">
        <title>The genome of Chenopodium quinoa.</title>
        <authorList>
            <person name="Jarvis D.E."/>
            <person name="Ho Y.S."/>
            <person name="Lightfoot D.J."/>
            <person name="Schmoeckel S.M."/>
            <person name="Li B."/>
            <person name="Borm T.J.A."/>
            <person name="Ohyanagi H."/>
            <person name="Mineta K."/>
            <person name="Michell C.T."/>
            <person name="Saber N."/>
            <person name="Kharbatia N.M."/>
            <person name="Rupper R.R."/>
            <person name="Sharp A.R."/>
            <person name="Dally N."/>
            <person name="Boughton B.A."/>
            <person name="Woo Y.H."/>
            <person name="Gao G."/>
            <person name="Schijlen E.G.W.M."/>
            <person name="Guo X."/>
            <person name="Momin A.A."/>
            <person name="Negrao S."/>
            <person name="Al-Babili S."/>
            <person name="Gehring C."/>
            <person name="Roessner U."/>
            <person name="Jung C."/>
            <person name="Murphy K."/>
            <person name="Arold S.T."/>
            <person name="Gojobori T."/>
            <person name="van der Linden C.G."/>
            <person name="van Loo E.N."/>
            <person name="Jellen E.N."/>
            <person name="Maughan P.J."/>
            <person name="Tester M."/>
        </authorList>
    </citation>
    <scope>NUCLEOTIDE SEQUENCE [LARGE SCALE GENOMIC DNA]</scope>
    <source>
        <strain evidence="2">cv. PI 614886</strain>
    </source>
</reference>
<feature type="domain" description="Hexokinase N-terminal" evidence="1">
    <location>
        <begin position="42"/>
        <end position="80"/>
    </location>
</feature>
<dbReference type="InterPro" id="IPR001312">
    <property type="entry name" value="Hexokinase"/>
</dbReference>
<dbReference type="Pfam" id="PF00349">
    <property type="entry name" value="Hexokinase_1"/>
    <property type="match status" value="1"/>
</dbReference>
<dbReference type="Gene3D" id="3.10.580.10">
    <property type="entry name" value="CBS-domain"/>
    <property type="match status" value="1"/>
</dbReference>
<dbReference type="Gene3D" id="3.40.367.20">
    <property type="match status" value="1"/>
</dbReference>
<evidence type="ECO:0000259" key="1">
    <source>
        <dbReference type="Pfam" id="PF00349"/>
    </source>
</evidence>
<sequence length="254" mass="28010">MSQAPPDVFSSAHRRPLLVLPAPVARTTVLVLHHHRPTAGHQVGNDVCEFLNQAMSRQGLDMHIAALVNDTVGTLALGHYDDEDTVAAVIIETGTNACYFGRANAIIKFQGFPTSSRGMVSFFNHFWLAPIVINIFHGNVFQGVLNQAWQLLDLLLGKRHKAFFRRAEWKTLVDLHGNEAGKGELTHDETTIIGGALGLIEKTARDAMTPIENTFAIDINSNLDRNLMNMILDKGHSRVLVYYGNPINIIGLVL</sequence>
<dbReference type="GO" id="GO:0001678">
    <property type="term" value="P:intracellular glucose homeostasis"/>
    <property type="evidence" value="ECO:0007669"/>
    <property type="project" value="InterPro"/>
</dbReference>
<protein>
    <recommendedName>
        <fullName evidence="1">Hexokinase N-terminal domain-containing protein</fullName>
    </recommendedName>
</protein>
<dbReference type="InterPro" id="IPR045095">
    <property type="entry name" value="ACDP"/>
</dbReference>
<name>A0A803N4Y6_CHEQI</name>
<dbReference type="InterPro" id="IPR046342">
    <property type="entry name" value="CBS_dom_sf"/>
</dbReference>
<dbReference type="PROSITE" id="PS51748">
    <property type="entry name" value="HEXOKINASE_2"/>
    <property type="match status" value="1"/>
</dbReference>
<dbReference type="PANTHER" id="PTHR12064">
    <property type="entry name" value="METAL TRANSPORTER CNNM"/>
    <property type="match status" value="1"/>
</dbReference>
<dbReference type="AlphaFoldDB" id="A0A803N4Y6"/>
<dbReference type="EnsemblPlants" id="AUR62040620-RA">
    <property type="protein sequence ID" value="AUR62040620-RA:cds"/>
    <property type="gene ID" value="AUR62040620"/>
</dbReference>
<accession>A0A803N4Y6</accession>
<dbReference type="GO" id="GO:0005536">
    <property type="term" value="F:D-glucose binding"/>
    <property type="evidence" value="ECO:0007669"/>
    <property type="project" value="InterPro"/>
</dbReference>
<dbReference type="SUPFAM" id="SSF53067">
    <property type="entry name" value="Actin-like ATPase domain"/>
    <property type="match status" value="1"/>
</dbReference>
<dbReference type="GO" id="GO:0004396">
    <property type="term" value="F:hexokinase activity"/>
    <property type="evidence" value="ECO:0007669"/>
    <property type="project" value="InterPro"/>
</dbReference>
<evidence type="ECO:0000313" key="2">
    <source>
        <dbReference type="EnsemblPlants" id="AUR62040620-RA:cds"/>
    </source>
</evidence>
<keyword evidence="3" id="KW-1185">Reference proteome</keyword>
<dbReference type="GO" id="GO:0030026">
    <property type="term" value="P:intracellular manganese ion homeostasis"/>
    <property type="evidence" value="ECO:0007669"/>
    <property type="project" value="TreeGrafter"/>
</dbReference>